<protein>
    <submittedName>
        <fullName evidence="12">Transcription factor WhiB</fullName>
    </submittedName>
</protein>
<keyword evidence="5" id="KW-0408">Iron</keyword>
<keyword evidence="10" id="KW-0804">Transcription</keyword>
<feature type="domain" description="4Fe-4S Wbl-type" evidence="11">
    <location>
        <begin position="9"/>
        <end position="67"/>
    </location>
</feature>
<evidence type="ECO:0000256" key="4">
    <source>
        <dbReference type="ARBA" id="ARBA00022723"/>
    </source>
</evidence>
<evidence type="ECO:0000313" key="12">
    <source>
        <dbReference type="EMBL" id="CAB5212720.1"/>
    </source>
</evidence>
<dbReference type="InterPro" id="IPR034768">
    <property type="entry name" value="4FE4S_WBL"/>
</dbReference>
<keyword evidence="6" id="KW-0411">Iron-sulfur</keyword>
<keyword evidence="7" id="KW-0805">Transcription regulation</keyword>
<organism evidence="12">
    <name type="scientific">uncultured Caudovirales phage</name>
    <dbReference type="NCBI Taxonomy" id="2100421"/>
    <lineage>
        <taxon>Viruses</taxon>
        <taxon>Duplodnaviria</taxon>
        <taxon>Heunggongvirae</taxon>
        <taxon>Uroviricota</taxon>
        <taxon>Caudoviricetes</taxon>
        <taxon>Peduoviridae</taxon>
        <taxon>Maltschvirus</taxon>
        <taxon>Maltschvirus maltsch</taxon>
    </lineage>
</organism>
<reference evidence="12" key="1">
    <citation type="submission" date="2020-05" db="EMBL/GenBank/DDBJ databases">
        <authorList>
            <person name="Chiriac C."/>
            <person name="Salcher M."/>
            <person name="Ghai R."/>
            <person name="Kavagutti S V."/>
        </authorList>
    </citation>
    <scope>NUCLEOTIDE SEQUENCE</scope>
</reference>
<dbReference type="PROSITE" id="PS51674">
    <property type="entry name" value="4FE4S_WBL"/>
    <property type="match status" value="1"/>
</dbReference>
<dbReference type="GO" id="GO:0046872">
    <property type="term" value="F:metal ion binding"/>
    <property type="evidence" value="ECO:0007669"/>
    <property type="project" value="UniProtKB-KW"/>
</dbReference>
<dbReference type="GO" id="GO:0051539">
    <property type="term" value="F:4 iron, 4 sulfur cluster binding"/>
    <property type="evidence" value="ECO:0007669"/>
    <property type="project" value="UniProtKB-KW"/>
</dbReference>
<dbReference type="GO" id="GO:0045892">
    <property type="term" value="P:negative regulation of DNA-templated transcription"/>
    <property type="evidence" value="ECO:0007669"/>
    <property type="project" value="TreeGrafter"/>
</dbReference>
<dbReference type="GO" id="GO:0047134">
    <property type="term" value="F:protein-disulfide reductase [NAD(P)H] activity"/>
    <property type="evidence" value="ECO:0007669"/>
    <property type="project" value="TreeGrafter"/>
</dbReference>
<comment type="cofactor">
    <cofactor evidence="1">
        <name>[4Fe-4S] cluster</name>
        <dbReference type="ChEBI" id="CHEBI:49883"/>
    </cofactor>
</comment>
<keyword evidence="8" id="KW-0238">DNA-binding</keyword>
<gene>
    <name evidence="12" type="ORF">UFOVP196_46</name>
</gene>
<dbReference type="Pfam" id="PF02467">
    <property type="entry name" value="Whib"/>
    <property type="match status" value="1"/>
</dbReference>
<evidence type="ECO:0000256" key="10">
    <source>
        <dbReference type="ARBA" id="ARBA00023163"/>
    </source>
</evidence>
<dbReference type="GO" id="GO:0003677">
    <property type="term" value="F:DNA binding"/>
    <property type="evidence" value="ECO:0007669"/>
    <property type="project" value="UniProtKB-KW"/>
</dbReference>
<comment type="similarity">
    <text evidence="2">Belongs to the WhiB family.</text>
</comment>
<evidence type="ECO:0000256" key="2">
    <source>
        <dbReference type="ARBA" id="ARBA00006597"/>
    </source>
</evidence>
<keyword evidence="9" id="KW-1015">Disulfide bond</keyword>
<keyword evidence="4" id="KW-0479">Metal-binding</keyword>
<evidence type="ECO:0000256" key="1">
    <source>
        <dbReference type="ARBA" id="ARBA00001966"/>
    </source>
</evidence>
<evidence type="ECO:0000259" key="11">
    <source>
        <dbReference type="PROSITE" id="PS51674"/>
    </source>
</evidence>
<evidence type="ECO:0000256" key="8">
    <source>
        <dbReference type="ARBA" id="ARBA00023125"/>
    </source>
</evidence>
<evidence type="ECO:0000256" key="6">
    <source>
        <dbReference type="ARBA" id="ARBA00023014"/>
    </source>
</evidence>
<dbReference type="InterPro" id="IPR003482">
    <property type="entry name" value="Whib"/>
</dbReference>
<dbReference type="EMBL" id="LR798235">
    <property type="protein sequence ID" value="CAB5212720.1"/>
    <property type="molecule type" value="Genomic_DNA"/>
</dbReference>
<name>A0A6J7WKM3_9CAUD</name>
<evidence type="ECO:0000256" key="7">
    <source>
        <dbReference type="ARBA" id="ARBA00023015"/>
    </source>
</evidence>
<evidence type="ECO:0000256" key="5">
    <source>
        <dbReference type="ARBA" id="ARBA00023004"/>
    </source>
</evidence>
<sequence>MSDWAALGLCRGMTDLFYPARGDNEGFDAAKAVCERCPVKAECLEFAMRFEETEGIWGGTSGRERRALRRDQWAALQQAKKHGHGLVTTWRNGCRCDSCEFAMKRQDRRRDPVNQQH</sequence>
<dbReference type="HAMAP" id="MF_01479">
    <property type="entry name" value="WhiB"/>
    <property type="match status" value="1"/>
</dbReference>
<evidence type="ECO:0000256" key="9">
    <source>
        <dbReference type="ARBA" id="ARBA00023157"/>
    </source>
</evidence>
<keyword evidence="3" id="KW-0004">4Fe-4S</keyword>
<proteinExistence type="inferred from homology"/>
<evidence type="ECO:0000256" key="3">
    <source>
        <dbReference type="ARBA" id="ARBA00022485"/>
    </source>
</evidence>
<dbReference type="PANTHER" id="PTHR38839">
    <property type="entry name" value="TRANSCRIPTIONAL REGULATOR WHID-RELATED"/>
    <property type="match status" value="1"/>
</dbReference>
<accession>A0A6J7WKM3</accession>